<keyword evidence="7" id="KW-0539">Nucleus</keyword>
<evidence type="ECO:0000256" key="9">
    <source>
        <dbReference type="PROSITE-ProRule" id="PRU01263"/>
    </source>
</evidence>
<dbReference type="SUPFAM" id="SSF57667">
    <property type="entry name" value="beta-beta-alpha zinc fingers"/>
    <property type="match status" value="1"/>
</dbReference>
<evidence type="ECO:0000256" key="4">
    <source>
        <dbReference type="ARBA" id="ARBA00022771"/>
    </source>
</evidence>
<dbReference type="Pfam" id="PF07776">
    <property type="entry name" value="zf-AD"/>
    <property type="match status" value="1"/>
</dbReference>
<evidence type="ECO:0000313" key="13">
    <source>
        <dbReference type="Proteomes" id="UP001153292"/>
    </source>
</evidence>
<sequence>MDFSMVCRTCLSAKNLHPIFINTGNYRNYSDDIYVATGVKVNDNDGLPQNMCTDCVSFVNTSMIFRKQCNHIQIRLINLKNSNCENASEKIDSCETNNVDTYLDINKVKTELNIDVYSKPLNEESVCFDKVNSALDSDKETSLKTLDCSLKEAETTKIKVRKRARSQTVGSKLHCSDEEVENTQDDKLVKVFDPLVVTQNVAPVEKLKITKAKVRKKDEYKILANNDAELPYYEVFDANAIRQRVSCKLCQKNLSIRSIDAHMSRSHPGADVRKVKCELCNNFVLKEKLNRHKAMMHGSECFRCGYCKLDFNSKEVLIEHVTVCTMKKKRRRTGGESARVLVECDVCNKQMQKASLRMHKLIKHAGLGPVCEHCGKRMGNKYRLNEHYRAKHGYEKFNCTYCAFQSASAMAIRCDQCPAMFKANNSLHMHKYTCHSSAIYRCGVCSRAYSCRQYVVKHLRRVHRNHDPRPNVLCEPSDI</sequence>
<feature type="binding site" evidence="9">
    <location>
        <position position="7"/>
    </location>
    <ligand>
        <name>Zn(2+)</name>
        <dbReference type="ChEBI" id="CHEBI:29105"/>
    </ligand>
</feature>
<dbReference type="SUPFAM" id="SSF57716">
    <property type="entry name" value="Glucocorticoid receptor-like (DNA-binding domain)"/>
    <property type="match status" value="1"/>
</dbReference>
<dbReference type="InterPro" id="IPR013087">
    <property type="entry name" value="Znf_C2H2_type"/>
</dbReference>
<evidence type="ECO:0000256" key="7">
    <source>
        <dbReference type="ARBA" id="ARBA00023242"/>
    </source>
</evidence>
<evidence type="ECO:0000256" key="8">
    <source>
        <dbReference type="PROSITE-ProRule" id="PRU00042"/>
    </source>
</evidence>
<feature type="binding site" evidence="9">
    <location>
        <position position="10"/>
    </location>
    <ligand>
        <name>Zn(2+)</name>
        <dbReference type="ChEBI" id="CHEBI:29105"/>
    </ligand>
</feature>
<keyword evidence="6" id="KW-0238">DNA-binding</keyword>
<evidence type="ECO:0000256" key="5">
    <source>
        <dbReference type="ARBA" id="ARBA00022833"/>
    </source>
</evidence>
<reference evidence="12" key="1">
    <citation type="submission" date="2021-12" db="EMBL/GenBank/DDBJ databases">
        <authorList>
            <person name="King R."/>
        </authorList>
    </citation>
    <scope>NUCLEOTIDE SEQUENCE</scope>
</reference>
<evidence type="ECO:0000256" key="3">
    <source>
        <dbReference type="ARBA" id="ARBA00022737"/>
    </source>
</evidence>
<comment type="subcellular location">
    <subcellularLocation>
        <location evidence="1">Nucleus</location>
    </subcellularLocation>
</comment>
<feature type="domain" description="C2H2-type" evidence="10">
    <location>
        <begin position="440"/>
        <end position="468"/>
    </location>
</feature>
<dbReference type="Gene3D" id="3.40.1800.20">
    <property type="match status" value="1"/>
</dbReference>
<keyword evidence="4 8" id="KW-0863">Zinc-finger</keyword>
<evidence type="ECO:0000256" key="2">
    <source>
        <dbReference type="ARBA" id="ARBA00022723"/>
    </source>
</evidence>
<dbReference type="EMBL" id="OU963919">
    <property type="protein sequence ID" value="CAH2987707.1"/>
    <property type="molecule type" value="Genomic_DNA"/>
</dbReference>
<dbReference type="InterPro" id="IPR012934">
    <property type="entry name" value="Znf_AD"/>
</dbReference>
<keyword evidence="3" id="KW-0677">Repeat</keyword>
<evidence type="ECO:0008006" key="14">
    <source>
        <dbReference type="Google" id="ProtNLM"/>
    </source>
</evidence>
<keyword evidence="2 9" id="KW-0479">Metal-binding</keyword>
<protein>
    <recommendedName>
        <fullName evidence="14">ZAD domain-containing protein</fullName>
    </recommendedName>
</protein>
<dbReference type="Proteomes" id="UP001153292">
    <property type="component" value="Chromosome 26"/>
</dbReference>
<dbReference type="InterPro" id="IPR036236">
    <property type="entry name" value="Znf_C2H2_sf"/>
</dbReference>
<keyword evidence="5 9" id="KW-0862">Zinc</keyword>
<dbReference type="PANTHER" id="PTHR24404:SF114">
    <property type="entry name" value="KLUMPFUSS, ISOFORM B-RELATED"/>
    <property type="match status" value="1"/>
</dbReference>
<dbReference type="PANTHER" id="PTHR24404">
    <property type="entry name" value="ZINC FINGER PROTEIN"/>
    <property type="match status" value="1"/>
</dbReference>
<dbReference type="InterPro" id="IPR050589">
    <property type="entry name" value="Ikaros_C2H2-ZF"/>
</dbReference>
<dbReference type="PROSITE" id="PS51915">
    <property type="entry name" value="ZAD"/>
    <property type="match status" value="1"/>
</dbReference>
<gene>
    <name evidence="12" type="ORF">CHILSU_LOCUS7274</name>
</gene>
<evidence type="ECO:0000259" key="10">
    <source>
        <dbReference type="PROSITE" id="PS50157"/>
    </source>
</evidence>
<accession>A0ABN8LAC2</accession>
<proteinExistence type="predicted"/>
<name>A0ABN8LAC2_CHISP</name>
<dbReference type="PROSITE" id="PS00028">
    <property type="entry name" value="ZINC_FINGER_C2H2_1"/>
    <property type="match status" value="3"/>
</dbReference>
<dbReference type="PROSITE" id="PS50157">
    <property type="entry name" value="ZINC_FINGER_C2H2_2"/>
    <property type="match status" value="2"/>
</dbReference>
<feature type="domain" description="ZAD" evidence="11">
    <location>
        <begin position="5"/>
        <end position="79"/>
    </location>
</feature>
<feature type="binding site" evidence="9">
    <location>
        <position position="55"/>
    </location>
    <ligand>
        <name>Zn(2+)</name>
        <dbReference type="ChEBI" id="CHEBI:29105"/>
    </ligand>
</feature>
<keyword evidence="13" id="KW-1185">Reference proteome</keyword>
<dbReference type="SMART" id="SM00868">
    <property type="entry name" value="zf-AD"/>
    <property type="match status" value="1"/>
</dbReference>
<organism evidence="12 13">
    <name type="scientific">Chilo suppressalis</name>
    <name type="common">Asiatic rice borer moth</name>
    <dbReference type="NCBI Taxonomy" id="168631"/>
    <lineage>
        <taxon>Eukaryota</taxon>
        <taxon>Metazoa</taxon>
        <taxon>Ecdysozoa</taxon>
        <taxon>Arthropoda</taxon>
        <taxon>Hexapoda</taxon>
        <taxon>Insecta</taxon>
        <taxon>Pterygota</taxon>
        <taxon>Neoptera</taxon>
        <taxon>Endopterygota</taxon>
        <taxon>Lepidoptera</taxon>
        <taxon>Glossata</taxon>
        <taxon>Ditrysia</taxon>
        <taxon>Pyraloidea</taxon>
        <taxon>Crambidae</taxon>
        <taxon>Crambinae</taxon>
        <taxon>Chilo</taxon>
    </lineage>
</organism>
<evidence type="ECO:0000256" key="1">
    <source>
        <dbReference type="ARBA" id="ARBA00004123"/>
    </source>
</evidence>
<evidence type="ECO:0000313" key="12">
    <source>
        <dbReference type="EMBL" id="CAH2987707.1"/>
    </source>
</evidence>
<feature type="domain" description="C2H2-type" evidence="10">
    <location>
        <begin position="369"/>
        <end position="397"/>
    </location>
</feature>
<dbReference type="SMART" id="SM00355">
    <property type="entry name" value="ZnF_C2H2"/>
    <property type="match status" value="7"/>
</dbReference>
<evidence type="ECO:0000259" key="11">
    <source>
        <dbReference type="PROSITE" id="PS51915"/>
    </source>
</evidence>
<feature type="binding site" evidence="9">
    <location>
        <position position="52"/>
    </location>
    <ligand>
        <name>Zn(2+)</name>
        <dbReference type="ChEBI" id="CHEBI:29105"/>
    </ligand>
</feature>
<evidence type="ECO:0000256" key="6">
    <source>
        <dbReference type="ARBA" id="ARBA00023125"/>
    </source>
</evidence>
<dbReference type="Gene3D" id="3.30.160.60">
    <property type="entry name" value="Classic Zinc Finger"/>
    <property type="match status" value="3"/>
</dbReference>